<keyword evidence="7" id="KW-0915">Sodium</keyword>
<evidence type="ECO:0000256" key="12">
    <source>
        <dbReference type="RuleBase" id="RU000679"/>
    </source>
</evidence>
<dbReference type="EMBL" id="JAVRBK010000007">
    <property type="protein sequence ID" value="KAK5641670.1"/>
    <property type="molecule type" value="Genomic_DNA"/>
</dbReference>
<reference evidence="14 15" key="1">
    <citation type="journal article" date="2024" name="Insects">
        <title>An Improved Chromosome-Level Genome Assembly of the Firefly Pyrocoelia pectoralis.</title>
        <authorList>
            <person name="Fu X."/>
            <person name="Meyer-Rochow V.B."/>
            <person name="Ballantyne L."/>
            <person name="Zhu X."/>
        </authorList>
    </citation>
    <scope>NUCLEOTIDE SEQUENCE [LARGE SCALE GENOMIC DNA]</scope>
    <source>
        <strain evidence="14">XCY_ONT2</strain>
    </source>
</reference>
<keyword evidence="10 12" id="KW-0739">Sodium transport</keyword>
<dbReference type="PANTHER" id="PTHR11690">
    <property type="entry name" value="AMILORIDE-SENSITIVE SODIUM CHANNEL-RELATED"/>
    <property type="match status" value="1"/>
</dbReference>
<evidence type="ECO:0000256" key="11">
    <source>
        <dbReference type="ARBA" id="ARBA00023303"/>
    </source>
</evidence>
<sequence length="385" mass="44237">MFDRSNLNATFATEIFQLLDNVTAPFDPLNVTTIQWLGEREDISTFYEAFTSEGNCLTFNMLAEEEILRYSDARKNSSRPSSKSHKWSLEKGYPSGDNYDAFPRRTFMPGLEGGLTIDSIYTNNSHLDHFCKGSLHGFKVTLHHPCELPNMDKYFRLPLNEALFVGIKPSLIMVSDELLNYPPKTRKCYFENEKYLSSYNIYTQQNCLDECLANYTVEQCACVPIYLAMPENETKICGLAEMECVKWSKLKYLEMESSSNKSGGERCDCLPSCTSLTYDVELSQTDWSWGKTYAVKKHLENKTDLNPNNTHLSYLSIYYKDLQFLSSERKELYGSLEFFSNTGGLLGLFFGFSIISLIELVHFLTVRILCNIRMYGRNAWSGHFN</sequence>
<keyword evidence="9 13" id="KW-0472">Membrane</keyword>
<dbReference type="PRINTS" id="PR01078">
    <property type="entry name" value="AMINACHANNEL"/>
</dbReference>
<dbReference type="PANTHER" id="PTHR11690:SF288">
    <property type="entry name" value="AMILORIDE-SENSITIVE NA+ CHANNEL-RELATED"/>
    <property type="match status" value="1"/>
</dbReference>
<dbReference type="Proteomes" id="UP001329430">
    <property type="component" value="Chromosome 7"/>
</dbReference>
<evidence type="ECO:0000256" key="6">
    <source>
        <dbReference type="ARBA" id="ARBA00022989"/>
    </source>
</evidence>
<evidence type="ECO:0000313" key="14">
    <source>
        <dbReference type="EMBL" id="KAK5641670.1"/>
    </source>
</evidence>
<dbReference type="GO" id="GO:0005886">
    <property type="term" value="C:plasma membrane"/>
    <property type="evidence" value="ECO:0007669"/>
    <property type="project" value="TreeGrafter"/>
</dbReference>
<comment type="similarity">
    <text evidence="2 12">Belongs to the amiloride-sensitive sodium channel (TC 1.A.6) family.</text>
</comment>
<evidence type="ECO:0000256" key="10">
    <source>
        <dbReference type="ARBA" id="ARBA00023201"/>
    </source>
</evidence>
<keyword evidence="11 12" id="KW-0407">Ion channel</keyword>
<gene>
    <name evidence="14" type="ORF">RI129_010217</name>
</gene>
<evidence type="ECO:0000256" key="5">
    <source>
        <dbReference type="ARBA" id="ARBA00022692"/>
    </source>
</evidence>
<evidence type="ECO:0000256" key="4">
    <source>
        <dbReference type="ARBA" id="ARBA00022461"/>
    </source>
</evidence>
<evidence type="ECO:0000313" key="15">
    <source>
        <dbReference type="Proteomes" id="UP001329430"/>
    </source>
</evidence>
<evidence type="ECO:0000256" key="8">
    <source>
        <dbReference type="ARBA" id="ARBA00023065"/>
    </source>
</evidence>
<dbReference type="InterPro" id="IPR001873">
    <property type="entry name" value="ENaC"/>
</dbReference>
<keyword evidence="5 12" id="KW-0812">Transmembrane</keyword>
<keyword evidence="4 12" id="KW-0894">Sodium channel</keyword>
<comment type="caution">
    <text evidence="14">The sequence shown here is derived from an EMBL/GenBank/DDBJ whole genome shotgun (WGS) entry which is preliminary data.</text>
</comment>
<comment type="subcellular location">
    <subcellularLocation>
        <location evidence="1">Membrane</location>
        <topology evidence="1">Multi-pass membrane protein</topology>
    </subcellularLocation>
</comment>
<keyword evidence="3 12" id="KW-0813">Transport</keyword>
<keyword evidence="6 13" id="KW-1133">Transmembrane helix</keyword>
<evidence type="ECO:0000256" key="9">
    <source>
        <dbReference type="ARBA" id="ARBA00023136"/>
    </source>
</evidence>
<evidence type="ECO:0000256" key="3">
    <source>
        <dbReference type="ARBA" id="ARBA00022448"/>
    </source>
</evidence>
<dbReference type="GO" id="GO:0015280">
    <property type="term" value="F:ligand-gated sodium channel activity"/>
    <property type="evidence" value="ECO:0007669"/>
    <property type="project" value="TreeGrafter"/>
</dbReference>
<accession>A0AAN7V3Y9</accession>
<evidence type="ECO:0000256" key="7">
    <source>
        <dbReference type="ARBA" id="ARBA00023053"/>
    </source>
</evidence>
<evidence type="ECO:0000256" key="2">
    <source>
        <dbReference type="ARBA" id="ARBA00007193"/>
    </source>
</evidence>
<dbReference type="AlphaFoldDB" id="A0AAN7V3Y9"/>
<name>A0AAN7V3Y9_9COLE</name>
<proteinExistence type="inferred from homology"/>
<evidence type="ECO:0000256" key="13">
    <source>
        <dbReference type="SAM" id="Phobius"/>
    </source>
</evidence>
<organism evidence="14 15">
    <name type="scientific">Pyrocoelia pectoralis</name>
    <dbReference type="NCBI Taxonomy" id="417401"/>
    <lineage>
        <taxon>Eukaryota</taxon>
        <taxon>Metazoa</taxon>
        <taxon>Ecdysozoa</taxon>
        <taxon>Arthropoda</taxon>
        <taxon>Hexapoda</taxon>
        <taxon>Insecta</taxon>
        <taxon>Pterygota</taxon>
        <taxon>Neoptera</taxon>
        <taxon>Endopterygota</taxon>
        <taxon>Coleoptera</taxon>
        <taxon>Polyphaga</taxon>
        <taxon>Elateriformia</taxon>
        <taxon>Elateroidea</taxon>
        <taxon>Lampyridae</taxon>
        <taxon>Lampyrinae</taxon>
        <taxon>Pyrocoelia</taxon>
    </lineage>
</organism>
<protein>
    <submittedName>
        <fullName evidence="14">Uncharacterized protein</fullName>
    </submittedName>
</protein>
<keyword evidence="8 12" id="KW-0406">Ion transport</keyword>
<keyword evidence="15" id="KW-1185">Reference proteome</keyword>
<dbReference type="Gene3D" id="1.10.287.820">
    <property type="entry name" value="Acid-sensing ion channel domain"/>
    <property type="match status" value="1"/>
</dbReference>
<dbReference type="Gene3D" id="1.10.287.770">
    <property type="entry name" value="YojJ-like"/>
    <property type="match status" value="1"/>
</dbReference>
<dbReference type="InterPro" id="IPR020903">
    <property type="entry name" value="ENaC_CS"/>
</dbReference>
<dbReference type="PROSITE" id="PS01206">
    <property type="entry name" value="ASC"/>
    <property type="match status" value="1"/>
</dbReference>
<feature type="transmembrane region" description="Helical" evidence="13">
    <location>
        <begin position="345"/>
        <end position="370"/>
    </location>
</feature>
<dbReference type="Pfam" id="PF00858">
    <property type="entry name" value="ASC"/>
    <property type="match status" value="1"/>
</dbReference>
<evidence type="ECO:0000256" key="1">
    <source>
        <dbReference type="ARBA" id="ARBA00004141"/>
    </source>
</evidence>